<dbReference type="Gene3D" id="3.40.50.10110">
    <property type="entry name" value="DNA polymerase III subunit chi"/>
    <property type="match status" value="1"/>
</dbReference>
<sequence>MGAVYFYHMTRTPLDATLPVLLEKSLAAGWRVLVRGTSGAELERLDELLWLRPEEGFLPHGIAGGDRDADQPVLLGVDAPLAGREALICVDGAQVDPAEVAGLARASLLFDGGDAAAVEAARGQWRAVTGAGLSAQYWSQESGRWEKKAEA</sequence>
<dbReference type="Pfam" id="PF04364">
    <property type="entry name" value="DNA_pol3_chi"/>
    <property type="match status" value="1"/>
</dbReference>
<evidence type="ECO:0000313" key="2">
    <source>
        <dbReference type="Proteomes" id="UP000006833"/>
    </source>
</evidence>
<dbReference type="PANTHER" id="PTHR38767">
    <property type="entry name" value="DNA POLYMERASE III SUBUNIT CHI"/>
    <property type="match status" value="1"/>
</dbReference>
<dbReference type="PANTHER" id="PTHR38767:SF1">
    <property type="entry name" value="DNA POLYMERASE III SUBUNIT CHI"/>
    <property type="match status" value="1"/>
</dbReference>
<evidence type="ECO:0000313" key="1">
    <source>
        <dbReference type="EMBL" id="ABV92934.1"/>
    </source>
</evidence>
<dbReference type="GO" id="GO:0003677">
    <property type="term" value="F:DNA binding"/>
    <property type="evidence" value="ECO:0007669"/>
    <property type="project" value="InterPro"/>
</dbReference>
<dbReference type="NCBIfam" id="NF004347">
    <property type="entry name" value="PRK05728.1-4"/>
    <property type="match status" value="1"/>
</dbReference>
<dbReference type="SUPFAM" id="SSF102400">
    <property type="entry name" value="DNA polymerase III chi subunit"/>
    <property type="match status" value="1"/>
</dbReference>
<dbReference type="KEGG" id="dsh:Dshi_1192"/>
<gene>
    <name evidence="1" type="primary">holC</name>
    <name evidence="1" type="ordered locus">Dshi_1192</name>
</gene>
<dbReference type="HOGENOM" id="CLU_131584_4_0_5"/>
<name>A8LI80_DINSH</name>
<dbReference type="GO" id="GO:0032298">
    <property type="term" value="P:positive regulation of DNA-templated DNA replication initiation"/>
    <property type="evidence" value="ECO:0007669"/>
    <property type="project" value="TreeGrafter"/>
</dbReference>
<dbReference type="InterPro" id="IPR036768">
    <property type="entry name" value="PolIII_chi_sf"/>
</dbReference>
<dbReference type="eggNOG" id="COG2927">
    <property type="taxonomic scope" value="Bacteria"/>
</dbReference>
<dbReference type="GO" id="GO:0003887">
    <property type="term" value="F:DNA-directed DNA polymerase activity"/>
    <property type="evidence" value="ECO:0007669"/>
    <property type="project" value="InterPro"/>
</dbReference>
<dbReference type="InterPro" id="IPR007459">
    <property type="entry name" value="DNA_pol3_chi"/>
</dbReference>
<accession>A8LI80</accession>
<dbReference type="Proteomes" id="UP000006833">
    <property type="component" value="Chromosome"/>
</dbReference>
<organism evidence="1 2">
    <name type="scientific">Dinoroseobacter shibae (strain DSM 16493 / NCIMB 14021 / DFL 12)</name>
    <dbReference type="NCBI Taxonomy" id="398580"/>
    <lineage>
        <taxon>Bacteria</taxon>
        <taxon>Pseudomonadati</taxon>
        <taxon>Pseudomonadota</taxon>
        <taxon>Alphaproteobacteria</taxon>
        <taxon>Rhodobacterales</taxon>
        <taxon>Roseobacteraceae</taxon>
        <taxon>Dinoroseobacter</taxon>
    </lineage>
</organism>
<dbReference type="EMBL" id="CP000830">
    <property type="protein sequence ID" value="ABV92934.1"/>
    <property type="molecule type" value="Genomic_DNA"/>
</dbReference>
<dbReference type="OrthoDB" id="9795973at2"/>
<proteinExistence type="predicted"/>
<dbReference type="STRING" id="398580.Dshi_1192"/>
<dbReference type="AlphaFoldDB" id="A8LI80"/>
<keyword evidence="2" id="KW-1185">Reference proteome</keyword>
<protein>
    <submittedName>
        <fullName evidence="1">DNA polymerase III chi subunit HolC</fullName>
    </submittedName>
</protein>
<dbReference type="RefSeq" id="WP_012177864.1">
    <property type="nucleotide sequence ID" value="NC_009952.1"/>
</dbReference>
<dbReference type="GO" id="GO:0006260">
    <property type="term" value="P:DNA replication"/>
    <property type="evidence" value="ECO:0007669"/>
    <property type="project" value="InterPro"/>
</dbReference>
<reference evidence="2" key="1">
    <citation type="journal article" date="2010" name="ISME J.">
        <title>The complete genome sequence of the algal symbiont Dinoroseobacter shibae: a hitchhiker's guide to life in the sea.</title>
        <authorList>
            <person name="Wagner-Dobler I."/>
            <person name="Ballhausen B."/>
            <person name="Berger M."/>
            <person name="Brinkhoff T."/>
            <person name="Buchholz I."/>
            <person name="Bunk B."/>
            <person name="Cypionka H."/>
            <person name="Daniel R."/>
            <person name="Drepper T."/>
            <person name="Gerdts G."/>
            <person name="Hahnke S."/>
            <person name="Han C."/>
            <person name="Jahn D."/>
            <person name="Kalhoefer D."/>
            <person name="Kiss H."/>
            <person name="Klenk H.P."/>
            <person name="Kyrpides N."/>
            <person name="Liebl W."/>
            <person name="Liesegang H."/>
            <person name="Meincke L."/>
            <person name="Pati A."/>
            <person name="Petersen J."/>
            <person name="Piekarski T."/>
            <person name="Pommerenke C."/>
            <person name="Pradella S."/>
            <person name="Pukall R."/>
            <person name="Rabus R."/>
            <person name="Stackebrandt E."/>
            <person name="Thole S."/>
            <person name="Thompson L."/>
            <person name="Tielen P."/>
            <person name="Tomasch J."/>
            <person name="von Jan M."/>
            <person name="Wanphrut N."/>
            <person name="Wichels A."/>
            <person name="Zech H."/>
            <person name="Simon M."/>
        </authorList>
    </citation>
    <scope>NUCLEOTIDE SEQUENCE [LARGE SCALE GENOMIC DNA]</scope>
    <source>
        <strain evidence="2">DSM 16493 / NCIMB 14021 / DFL 12</strain>
    </source>
</reference>